<gene>
    <name evidence="3" type="primary">LOC117139871</name>
</gene>
<dbReference type="InterPro" id="IPR015422">
    <property type="entry name" value="PyrdxlP-dep_Trfase_small"/>
</dbReference>
<evidence type="ECO:0000259" key="1">
    <source>
        <dbReference type="Pfam" id="PF00155"/>
    </source>
</evidence>
<dbReference type="SUPFAM" id="SSF53383">
    <property type="entry name" value="PLP-dependent transferases"/>
    <property type="match status" value="1"/>
</dbReference>
<dbReference type="PANTHER" id="PTHR42858">
    <property type="entry name" value="AMINOTRANSFERASE"/>
    <property type="match status" value="1"/>
</dbReference>
<dbReference type="InterPro" id="IPR004839">
    <property type="entry name" value="Aminotransferase_I/II_large"/>
</dbReference>
<dbReference type="AlphaFoldDB" id="A0A6P8K1L0"/>
<dbReference type="CDD" id="cd00609">
    <property type="entry name" value="AAT_like"/>
    <property type="match status" value="1"/>
</dbReference>
<name>A0A6P8K1L0_DROMA</name>
<dbReference type="GO" id="GO:0047536">
    <property type="term" value="F:2-aminoadipate transaminase activity"/>
    <property type="evidence" value="ECO:0007669"/>
    <property type="project" value="TreeGrafter"/>
</dbReference>
<dbReference type="RefSeq" id="XP_033158419.1">
    <property type="nucleotide sequence ID" value="XM_033302528.1"/>
</dbReference>
<dbReference type="Proteomes" id="UP000515162">
    <property type="component" value="Chromosome 3L"/>
</dbReference>
<dbReference type="GeneID" id="117139871"/>
<dbReference type="PANTHER" id="PTHR42858:SF1">
    <property type="entry name" value="LD15494P"/>
    <property type="match status" value="1"/>
</dbReference>
<dbReference type="FunFam" id="3.40.640.10:FF:000080">
    <property type="entry name" value="Aminotransferase, putative"/>
    <property type="match status" value="1"/>
</dbReference>
<proteinExistence type="predicted"/>
<dbReference type="InterPro" id="IPR015424">
    <property type="entry name" value="PyrdxlP-dep_Trfase"/>
</dbReference>
<accession>A0A6P8K1L0</accession>
<sequence length="418" mass="47436">MLKSSQDRKLKHLFDGGDWNVYAPDILNLGVGAPGTDLLTANCDSFRTATDHCLEREKRENQSLIFQYGPTSGTFEVRREISTYFTEMFKSPVNCEDLIVTTGATHGLHLLLSTMLDFEGFVFVDEYTYMIALDSIKHFSTLTIVPVKLNDDGVDLKDLEEQVSKRRFQSKKKEFWGIYYTIPTYHNPTGILFSPEVCRGIVKLARNYDFLVVCDDVYNILSYGEKPKHSRLLSYDDRNDVDFAGHVISNGSFSKILGPGVRLGWLEVPPRLKPIIDGSGFANSGGCFNNYTSGIVGSLFELKLAQKQIAVFYEAYKERMLATTQVLREELPDCCKLVSPTGGYFIWVRLPDRLDCREFLQYCVENHKIYFIVGTRFSADGQSGKQFFRLSIAFYPKAKLVDGAKRLSNALKDYIAQQ</sequence>
<evidence type="ECO:0000313" key="3">
    <source>
        <dbReference type="RefSeq" id="XP_033158419.1"/>
    </source>
</evidence>
<dbReference type="Pfam" id="PF00155">
    <property type="entry name" value="Aminotran_1_2"/>
    <property type="match status" value="1"/>
</dbReference>
<dbReference type="InterPro" id="IPR015421">
    <property type="entry name" value="PyrdxlP-dep_Trfase_major"/>
</dbReference>
<evidence type="ECO:0000313" key="2">
    <source>
        <dbReference type="Proteomes" id="UP000515162"/>
    </source>
</evidence>
<feature type="domain" description="Aminotransferase class I/classII large" evidence="1">
    <location>
        <begin position="25"/>
        <end position="405"/>
    </location>
</feature>
<dbReference type="Gene3D" id="3.40.640.10">
    <property type="entry name" value="Type I PLP-dependent aspartate aminotransferase-like (Major domain)"/>
    <property type="match status" value="1"/>
</dbReference>
<keyword evidence="2" id="KW-1185">Reference proteome</keyword>
<dbReference type="Gene3D" id="3.90.1150.10">
    <property type="entry name" value="Aspartate Aminotransferase, domain 1"/>
    <property type="match status" value="1"/>
</dbReference>
<dbReference type="GO" id="GO:0030170">
    <property type="term" value="F:pyridoxal phosphate binding"/>
    <property type="evidence" value="ECO:0007669"/>
    <property type="project" value="InterPro"/>
</dbReference>
<reference evidence="3" key="1">
    <citation type="submission" date="2025-08" db="UniProtKB">
        <authorList>
            <consortium name="RefSeq"/>
        </authorList>
    </citation>
    <scope>IDENTIFICATION</scope>
    <source>
        <strain evidence="3">Mau12</strain>
        <tissue evidence="3">Whole Body</tissue>
    </source>
</reference>
<organism evidence="2 3">
    <name type="scientific">Drosophila mauritiana</name>
    <name type="common">Fruit fly</name>
    <dbReference type="NCBI Taxonomy" id="7226"/>
    <lineage>
        <taxon>Eukaryota</taxon>
        <taxon>Metazoa</taxon>
        <taxon>Ecdysozoa</taxon>
        <taxon>Arthropoda</taxon>
        <taxon>Hexapoda</taxon>
        <taxon>Insecta</taxon>
        <taxon>Pterygota</taxon>
        <taxon>Neoptera</taxon>
        <taxon>Endopterygota</taxon>
        <taxon>Diptera</taxon>
        <taxon>Brachycera</taxon>
        <taxon>Muscomorpha</taxon>
        <taxon>Ephydroidea</taxon>
        <taxon>Drosophilidae</taxon>
        <taxon>Drosophila</taxon>
        <taxon>Sophophora</taxon>
    </lineage>
</organism>
<protein>
    <submittedName>
        <fullName evidence="3">Uncharacterized protein YER152C</fullName>
    </submittedName>
</protein>